<dbReference type="EMBL" id="JAPDNT010000024">
    <property type="protein sequence ID" value="MCW3476817.1"/>
    <property type="molecule type" value="Genomic_DNA"/>
</dbReference>
<keyword evidence="3" id="KW-1185">Reference proteome</keyword>
<name>A0AA41YWU7_9PROT</name>
<dbReference type="Proteomes" id="UP001165679">
    <property type="component" value="Unassembled WGS sequence"/>
</dbReference>
<evidence type="ECO:0000256" key="1">
    <source>
        <dbReference type="SAM" id="Phobius"/>
    </source>
</evidence>
<accession>A0AA41YWU7</accession>
<keyword evidence="1" id="KW-0812">Transmembrane</keyword>
<feature type="transmembrane region" description="Helical" evidence="1">
    <location>
        <begin position="123"/>
        <end position="143"/>
    </location>
</feature>
<sequence length="545" mass="59679">MTLRARATRVVPFLRDEAASIAAMTALLITLCLVLTVAIRSPLKDDVAWLLYVARKWLAGQRLYEDLIEVNPPLIVWIYALPAGLANWLGAAPKLIAAPFFAALVLGSAWWSACLLQGRSPLFARRVPVFAVIGIALLGMPGVEFGQREHLLVAAALPYLCLFARELDGEREPRLNAALAGLVAGLGCALKPTYVLAFVLMELIAALRGRRPVRAATIAAAGAMGAYGLGVLLFCPAFMEKAVPLALALYGGTDTPYWQILAESSRLLFGQVVIVLLCWSSSTTLARRSPFLRHLLLALTAFAIGTTVVFVMQGKNWFYHRLPATTTTILALLLWSAAVLPRRPFAALSGLTWARARDLVPVPLVLASLVAFAISDYDRMKPWVEAAVEPETSTEVKLERLVRKEKARTYIAFSEWIALGFPVVNNTGVAWASRFDSMWALKGELWRARQDGTAPKEWPIRRWIARDFVAGCPDLAVVDTREGINYVGVLVASDNAFAQAWSHYRQIAAFDGLRVLKRDGNSCTSVPPLRRATLQHLSAAAMEPP</sequence>
<evidence type="ECO:0000313" key="3">
    <source>
        <dbReference type="Proteomes" id="UP001165679"/>
    </source>
</evidence>
<feature type="transmembrane region" description="Helical" evidence="1">
    <location>
        <begin position="318"/>
        <end position="338"/>
    </location>
</feature>
<feature type="transmembrane region" description="Helical" evidence="1">
    <location>
        <begin position="213"/>
        <end position="239"/>
    </location>
</feature>
<feature type="transmembrane region" description="Helical" evidence="1">
    <location>
        <begin position="95"/>
        <end position="116"/>
    </location>
</feature>
<proteinExistence type="predicted"/>
<feature type="transmembrane region" description="Helical" evidence="1">
    <location>
        <begin position="259"/>
        <end position="279"/>
    </location>
</feature>
<reference evidence="2" key="1">
    <citation type="submission" date="2022-09" db="EMBL/GenBank/DDBJ databases">
        <title>Rhodovastum sp. nov. RN2-1 isolated from soil in Seongnam, South Korea.</title>
        <authorList>
            <person name="Le N.T."/>
        </authorList>
    </citation>
    <scope>NUCLEOTIDE SEQUENCE</scope>
    <source>
        <strain evidence="2">RN2-1</strain>
    </source>
</reference>
<reference evidence="2" key="2">
    <citation type="submission" date="2022-10" db="EMBL/GenBank/DDBJ databases">
        <authorList>
            <person name="Trinh H.N."/>
        </authorList>
    </citation>
    <scope>NUCLEOTIDE SEQUENCE</scope>
    <source>
        <strain evidence="2">RN2-1</strain>
    </source>
</reference>
<keyword evidence="1" id="KW-0472">Membrane</keyword>
<dbReference type="AlphaFoldDB" id="A0AA41YWU7"/>
<gene>
    <name evidence="2" type="ORF">OL599_19810</name>
</gene>
<feature type="transmembrane region" description="Helical" evidence="1">
    <location>
        <begin position="21"/>
        <end position="39"/>
    </location>
</feature>
<organism evidence="2 3">
    <name type="scientific">Limobrevibacterium gyesilva</name>
    <dbReference type="NCBI Taxonomy" id="2991712"/>
    <lineage>
        <taxon>Bacteria</taxon>
        <taxon>Pseudomonadati</taxon>
        <taxon>Pseudomonadota</taxon>
        <taxon>Alphaproteobacteria</taxon>
        <taxon>Acetobacterales</taxon>
        <taxon>Acetobacteraceae</taxon>
        <taxon>Limobrevibacterium</taxon>
    </lineage>
</organism>
<protein>
    <submittedName>
        <fullName evidence="2">Uncharacterized protein</fullName>
    </submittedName>
</protein>
<feature type="transmembrane region" description="Helical" evidence="1">
    <location>
        <begin position="291"/>
        <end position="312"/>
    </location>
</feature>
<keyword evidence="1" id="KW-1133">Transmembrane helix</keyword>
<feature type="transmembrane region" description="Helical" evidence="1">
    <location>
        <begin position="177"/>
        <end position="201"/>
    </location>
</feature>
<comment type="caution">
    <text evidence="2">The sequence shown here is derived from an EMBL/GenBank/DDBJ whole genome shotgun (WGS) entry which is preliminary data.</text>
</comment>
<dbReference type="RefSeq" id="WP_264715653.1">
    <property type="nucleotide sequence ID" value="NZ_JAPDNT010000024.1"/>
</dbReference>
<evidence type="ECO:0000313" key="2">
    <source>
        <dbReference type="EMBL" id="MCW3476817.1"/>
    </source>
</evidence>